<feature type="chain" id="PRO_5015361172" evidence="1">
    <location>
        <begin position="17"/>
        <end position="191"/>
    </location>
</feature>
<accession>A0A2R6RW48</accession>
<evidence type="ECO:0000313" key="3">
    <source>
        <dbReference type="Proteomes" id="UP000241394"/>
    </source>
</evidence>
<proteinExistence type="predicted"/>
<gene>
    <name evidence="2" type="ORF">CEY00_Acc01346</name>
</gene>
<keyword evidence="2" id="KW-0067">ATP-binding</keyword>
<dbReference type="InParanoid" id="A0A2R6RW48"/>
<reference evidence="3" key="2">
    <citation type="journal article" date="2018" name="BMC Genomics">
        <title>A manually annotated Actinidia chinensis var. chinensis (kiwifruit) genome highlights the challenges associated with draft genomes and gene prediction in plants.</title>
        <authorList>
            <person name="Pilkington S.M."/>
            <person name="Crowhurst R."/>
            <person name="Hilario E."/>
            <person name="Nardozza S."/>
            <person name="Fraser L."/>
            <person name="Peng Y."/>
            <person name="Gunaseelan K."/>
            <person name="Simpson R."/>
            <person name="Tahir J."/>
            <person name="Deroles S.C."/>
            <person name="Templeton K."/>
            <person name="Luo Z."/>
            <person name="Davy M."/>
            <person name="Cheng C."/>
            <person name="McNeilage M."/>
            <person name="Scaglione D."/>
            <person name="Liu Y."/>
            <person name="Zhang Q."/>
            <person name="Datson P."/>
            <person name="De Silva N."/>
            <person name="Gardiner S.E."/>
            <person name="Bassett H."/>
            <person name="Chagne D."/>
            <person name="McCallum J."/>
            <person name="Dzierzon H."/>
            <person name="Deng C."/>
            <person name="Wang Y.Y."/>
            <person name="Barron L."/>
            <person name="Manako K."/>
            <person name="Bowen J."/>
            <person name="Foster T.M."/>
            <person name="Erridge Z.A."/>
            <person name="Tiffin H."/>
            <person name="Waite C.N."/>
            <person name="Davies K.M."/>
            <person name="Grierson E.P."/>
            <person name="Laing W.A."/>
            <person name="Kirk R."/>
            <person name="Chen X."/>
            <person name="Wood M."/>
            <person name="Montefiori M."/>
            <person name="Brummell D.A."/>
            <person name="Schwinn K.E."/>
            <person name="Catanach A."/>
            <person name="Fullerton C."/>
            <person name="Li D."/>
            <person name="Meiyalaghan S."/>
            <person name="Nieuwenhuizen N."/>
            <person name="Read N."/>
            <person name="Prakash R."/>
            <person name="Hunter D."/>
            <person name="Zhang H."/>
            <person name="McKenzie M."/>
            <person name="Knabel M."/>
            <person name="Harris A."/>
            <person name="Allan A.C."/>
            <person name="Gleave A."/>
            <person name="Chen A."/>
            <person name="Janssen B.J."/>
            <person name="Plunkett B."/>
            <person name="Ampomah-Dwamena C."/>
            <person name="Voogd C."/>
            <person name="Leif D."/>
            <person name="Lafferty D."/>
            <person name="Souleyre E.J.F."/>
            <person name="Varkonyi-Gasic E."/>
            <person name="Gambi F."/>
            <person name="Hanley J."/>
            <person name="Yao J.L."/>
            <person name="Cheung J."/>
            <person name="David K.M."/>
            <person name="Warren B."/>
            <person name="Marsh K."/>
            <person name="Snowden K.C."/>
            <person name="Lin-Wang K."/>
            <person name="Brian L."/>
            <person name="Martinez-Sanchez M."/>
            <person name="Wang M."/>
            <person name="Ileperuma N."/>
            <person name="Macnee N."/>
            <person name="Campin R."/>
            <person name="McAtee P."/>
            <person name="Drummond R.S.M."/>
            <person name="Espley R.V."/>
            <person name="Ireland H.S."/>
            <person name="Wu R."/>
            <person name="Atkinson R.G."/>
            <person name="Karunairetnam S."/>
            <person name="Bulley S."/>
            <person name="Chunkath S."/>
            <person name="Hanley Z."/>
            <person name="Storey R."/>
            <person name="Thrimawithana A.H."/>
            <person name="Thomson S."/>
            <person name="David C."/>
            <person name="Testolin R."/>
            <person name="Huang H."/>
            <person name="Hellens R.P."/>
            <person name="Schaffer R.J."/>
        </authorList>
    </citation>
    <scope>NUCLEOTIDE SEQUENCE [LARGE SCALE GENOMIC DNA]</scope>
    <source>
        <strain evidence="3">cv. Red5</strain>
    </source>
</reference>
<keyword evidence="1" id="KW-0732">Signal</keyword>
<evidence type="ECO:0000256" key="1">
    <source>
        <dbReference type="SAM" id="SignalP"/>
    </source>
</evidence>
<sequence length="191" mass="21541">MGWASLMGLLPIWAWALKWASYGLDPTLTPANFTIADSYEPKDHVLAVFYSSVLVGDLNLSEVEGLCSVDMMVMVKKRLSGRSERNISFSDVHNKLAYGFELSWKFMSCKELRQLALCFSDAQNITVPCLDLSGWTPTFLANFEARVWGKYSISSFHFKAEVVCSNSNHKKIFAIVAKKTLIIRNFDSIVH</sequence>
<keyword evidence="3" id="KW-1185">Reference proteome</keyword>
<keyword evidence="2" id="KW-0547">Nucleotide-binding</keyword>
<comment type="caution">
    <text evidence="2">The sequence shown here is derived from an EMBL/GenBank/DDBJ whole genome shotgun (WGS) entry which is preliminary data.</text>
</comment>
<dbReference type="AlphaFoldDB" id="A0A2R6RW48"/>
<dbReference type="GO" id="GO:0005524">
    <property type="term" value="F:ATP binding"/>
    <property type="evidence" value="ECO:0007669"/>
    <property type="project" value="UniProtKB-KW"/>
</dbReference>
<dbReference type="OrthoDB" id="544400at2759"/>
<dbReference type="EMBL" id="NKQK01000002">
    <property type="protein sequence ID" value="PSS34251.1"/>
    <property type="molecule type" value="Genomic_DNA"/>
</dbReference>
<reference evidence="2 3" key="1">
    <citation type="submission" date="2017-07" db="EMBL/GenBank/DDBJ databases">
        <title>An improved, manually edited Actinidia chinensis var. chinensis (kiwifruit) genome highlights the challenges associated with draft genomes and gene prediction in plants.</title>
        <authorList>
            <person name="Pilkington S."/>
            <person name="Crowhurst R."/>
            <person name="Hilario E."/>
            <person name="Nardozza S."/>
            <person name="Fraser L."/>
            <person name="Peng Y."/>
            <person name="Gunaseelan K."/>
            <person name="Simpson R."/>
            <person name="Tahir J."/>
            <person name="Deroles S."/>
            <person name="Templeton K."/>
            <person name="Luo Z."/>
            <person name="Davy M."/>
            <person name="Cheng C."/>
            <person name="Mcneilage M."/>
            <person name="Scaglione D."/>
            <person name="Liu Y."/>
            <person name="Zhang Q."/>
            <person name="Datson P."/>
            <person name="De Silva N."/>
            <person name="Gardiner S."/>
            <person name="Bassett H."/>
            <person name="Chagne D."/>
            <person name="Mccallum J."/>
            <person name="Dzierzon H."/>
            <person name="Deng C."/>
            <person name="Wang Y.-Y."/>
            <person name="Barron N."/>
            <person name="Manako K."/>
            <person name="Bowen J."/>
            <person name="Foster T."/>
            <person name="Erridge Z."/>
            <person name="Tiffin H."/>
            <person name="Waite C."/>
            <person name="Davies K."/>
            <person name="Grierson E."/>
            <person name="Laing W."/>
            <person name="Kirk R."/>
            <person name="Chen X."/>
            <person name="Wood M."/>
            <person name="Montefiori M."/>
            <person name="Brummell D."/>
            <person name="Schwinn K."/>
            <person name="Catanach A."/>
            <person name="Fullerton C."/>
            <person name="Li D."/>
            <person name="Meiyalaghan S."/>
            <person name="Nieuwenhuizen N."/>
            <person name="Read N."/>
            <person name="Prakash R."/>
            <person name="Hunter D."/>
            <person name="Zhang H."/>
            <person name="Mckenzie M."/>
            <person name="Knabel M."/>
            <person name="Harris A."/>
            <person name="Allan A."/>
            <person name="Chen A."/>
            <person name="Janssen B."/>
            <person name="Plunkett B."/>
            <person name="Dwamena C."/>
            <person name="Voogd C."/>
            <person name="Leif D."/>
            <person name="Lafferty D."/>
            <person name="Souleyre E."/>
            <person name="Varkonyi-Gasic E."/>
            <person name="Gambi F."/>
            <person name="Hanley J."/>
            <person name="Yao J.-L."/>
            <person name="Cheung J."/>
            <person name="David K."/>
            <person name="Warren B."/>
            <person name="Marsh K."/>
            <person name="Snowden K."/>
            <person name="Lin-Wang K."/>
            <person name="Brian L."/>
            <person name="Martinez-Sanchez M."/>
            <person name="Wang M."/>
            <person name="Ileperuma N."/>
            <person name="Macnee N."/>
            <person name="Campin R."/>
            <person name="Mcatee P."/>
            <person name="Drummond R."/>
            <person name="Espley R."/>
            <person name="Ireland H."/>
            <person name="Wu R."/>
            <person name="Atkinson R."/>
            <person name="Karunairetnam S."/>
            <person name="Bulley S."/>
            <person name="Chunkath S."/>
            <person name="Hanley Z."/>
            <person name="Storey R."/>
            <person name="Thrimawithana A."/>
            <person name="Thomson S."/>
            <person name="David C."/>
            <person name="Testolin R."/>
        </authorList>
    </citation>
    <scope>NUCLEOTIDE SEQUENCE [LARGE SCALE GENOMIC DNA]</scope>
    <source>
        <strain evidence="3">cv. Red5</strain>
        <tissue evidence="2">Young leaf</tissue>
    </source>
</reference>
<name>A0A2R6RW48_ACTCC</name>
<evidence type="ECO:0000313" key="2">
    <source>
        <dbReference type="EMBL" id="PSS34251.1"/>
    </source>
</evidence>
<protein>
    <submittedName>
        <fullName evidence="2">Peptide transport system ATP-binding protein like</fullName>
    </submittedName>
</protein>
<feature type="signal peptide" evidence="1">
    <location>
        <begin position="1"/>
        <end position="16"/>
    </location>
</feature>
<dbReference type="Gramene" id="PSS34251">
    <property type="protein sequence ID" value="PSS34251"/>
    <property type="gene ID" value="CEY00_Acc01346"/>
</dbReference>
<dbReference type="Proteomes" id="UP000241394">
    <property type="component" value="Chromosome LG2"/>
</dbReference>
<organism evidence="2 3">
    <name type="scientific">Actinidia chinensis var. chinensis</name>
    <name type="common">Chinese soft-hair kiwi</name>
    <dbReference type="NCBI Taxonomy" id="1590841"/>
    <lineage>
        <taxon>Eukaryota</taxon>
        <taxon>Viridiplantae</taxon>
        <taxon>Streptophyta</taxon>
        <taxon>Embryophyta</taxon>
        <taxon>Tracheophyta</taxon>
        <taxon>Spermatophyta</taxon>
        <taxon>Magnoliopsida</taxon>
        <taxon>eudicotyledons</taxon>
        <taxon>Gunneridae</taxon>
        <taxon>Pentapetalae</taxon>
        <taxon>asterids</taxon>
        <taxon>Ericales</taxon>
        <taxon>Actinidiaceae</taxon>
        <taxon>Actinidia</taxon>
    </lineage>
</organism>